<feature type="domain" description="Importin N-terminal" evidence="8">
    <location>
        <begin position="24"/>
        <end position="97"/>
    </location>
</feature>
<dbReference type="GO" id="GO:0005829">
    <property type="term" value="C:cytosol"/>
    <property type="evidence" value="ECO:0007669"/>
    <property type="project" value="TreeGrafter"/>
</dbReference>
<dbReference type="SUPFAM" id="SSF48371">
    <property type="entry name" value="ARM repeat"/>
    <property type="match status" value="1"/>
</dbReference>
<keyword evidence="7" id="KW-0539">Nucleus</keyword>
<gene>
    <name evidence="9" type="ORF">C7212DRAFT_356540</name>
</gene>
<comment type="subcellular location">
    <subcellularLocation>
        <location evidence="2">Cytoplasm</location>
    </subcellularLocation>
    <subcellularLocation>
        <location evidence="1">Nucleus</location>
    </subcellularLocation>
</comment>
<dbReference type="FunFam" id="1.25.10.10:FF:000057">
    <property type="entry name" value="Exportin-2 isoform 1"/>
    <property type="match status" value="1"/>
</dbReference>
<dbReference type="OrthoDB" id="3268246at2759"/>
<dbReference type="InterPro" id="IPR013713">
    <property type="entry name" value="XPO2_central"/>
</dbReference>
<dbReference type="PROSITE" id="PS50166">
    <property type="entry name" value="IMPORTIN_B_NT"/>
    <property type="match status" value="1"/>
</dbReference>
<dbReference type="InterPro" id="IPR016024">
    <property type="entry name" value="ARM-type_fold"/>
</dbReference>
<organism evidence="9 10">
    <name type="scientific">Tuber magnatum</name>
    <name type="common">white Piedmont truffle</name>
    <dbReference type="NCBI Taxonomy" id="42249"/>
    <lineage>
        <taxon>Eukaryota</taxon>
        <taxon>Fungi</taxon>
        <taxon>Dikarya</taxon>
        <taxon>Ascomycota</taxon>
        <taxon>Pezizomycotina</taxon>
        <taxon>Pezizomycetes</taxon>
        <taxon>Pezizales</taxon>
        <taxon>Tuberaceae</taxon>
        <taxon>Tuber</taxon>
    </lineage>
</organism>
<dbReference type="PANTHER" id="PTHR10997">
    <property type="entry name" value="IMPORTIN-7, 8, 11"/>
    <property type="match status" value="1"/>
</dbReference>
<dbReference type="Gene3D" id="1.25.10.10">
    <property type="entry name" value="Leucine-rich Repeat Variant"/>
    <property type="match status" value="1"/>
</dbReference>
<dbReference type="GO" id="GO:0006611">
    <property type="term" value="P:protein export from nucleus"/>
    <property type="evidence" value="ECO:0007669"/>
    <property type="project" value="TreeGrafter"/>
</dbReference>
<dbReference type="Pfam" id="PF03810">
    <property type="entry name" value="IBN_N"/>
    <property type="match status" value="1"/>
</dbReference>
<evidence type="ECO:0000256" key="4">
    <source>
        <dbReference type="ARBA" id="ARBA00022448"/>
    </source>
</evidence>
<evidence type="ECO:0000256" key="1">
    <source>
        <dbReference type="ARBA" id="ARBA00004123"/>
    </source>
</evidence>
<evidence type="ECO:0000256" key="3">
    <source>
        <dbReference type="ARBA" id="ARBA00008669"/>
    </source>
</evidence>
<evidence type="ECO:0000313" key="10">
    <source>
        <dbReference type="Proteomes" id="UP000246991"/>
    </source>
</evidence>
<reference evidence="9 10" key="1">
    <citation type="submission" date="2018-03" db="EMBL/GenBank/DDBJ databases">
        <title>Genomes of Pezizomycetes fungi and the evolution of truffles.</title>
        <authorList>
            <person name="Murat C."/>
            <person name="Payen T."/>
            <person name="Noel B."/>
            <person name="Kuo A."/>
            <person name="Martin F.M."/>
        </authorList>
    </citation>
    <scope>NUCLEOTIDE SEQUENCE [LARGE SCALE GENOMIC DNA]</scope>
    <source>
        <strain evidence="9">091103-1</strain>
    </source>
</reference>
<comment type="similarity">
    <text evidence="3">Belongs to the XPO2/CSE1 family.</text>
</comment>
<keyword evidence="5" id="KW-0963">Cytoplasm</keyword>
<dbReference type="GO" id="GO:0005049">
    <property type="term" value="F:nuclear export signal receptor activity"/>
    <property type="evidence" value="ECO:0007669"/>
    <property type="project" value="TreeGrafter"/>
</dbReference>
<name>A0A317T187_9PEZI</name>
<accession>A0A317T187</accession>
<dbReference type="GO" id="GO:0005635">
    <property type="term" value="C:nuclear envelope"/>
    <property type="evidence" value="ECO:0007669"/>
    <property type="project" value="TreeGrafter"/>
</dbReference>
<evidence type="ECO:0000313" key="9">
    <source>
        <dbReference type="EMBL" id="PWW80395.1"/>
    </source>
</evidence>
<keyword evidence="10" id="KW-1185">Reference proteome</keyword>
<keyword evidence="6" id="KW-0653">Protein transport</keyword>
<sequence length="965" mass="109043">MAANIQTLAQLLDTSLIPSQNKQAETSLRVSENLEGFAPLLLQIVASDSFASNTRLAAALYFKNLLGRNWTDEEGHYKMAESEVVAVKRDLVGLMITVPPALQVQLGEAISVIAESDFWQRWDTLIDDLVSKLTPDNAQVNNGVLQVAHAIFKRWRPLFRSDDLFTEINHVLQKFTAPFLKLMEATDQQITQAQDNKLALDGYFQTLNLIIKISFDLNCQDLAPDFEENLATIMGLLHKYLTFTNPLLVTDDDDGSGPLERVKAGICEFLQLFTTKYEDVFDEMLQNFVNSTWMLLTTTGPEPKYDILVSKALQFLTAVARSGKHAQNFSTVAVLEQVVEKIILPNMTLRTSDEELFEDDPIEFIRRDLEGSDSDTRRRASTDFLRQLLEQFDKTVTEVVYKYINHYLQDYNSNPKANWRSKDTALYLFSSIAAKGATERKGVTHTNLLVDVVEFFQSHIAADLIAPFEDVQPILKVDAIKYLYTFRSQLTKSQISDAFPLLARHFESPNYVVYTYTAITVERLLAMTSDGEPLFHPEDLGPYAKDLFENLFRLIEQGVTPEKIQENEYLMRCVMRVIIISKDASGSLVEYVLGELVKITDVVSKNPSNPRFIHYHFESLVLRMPFMILLWLFWAKMLRVRLTDLVPNFFANLLLEFIPYVFQLLALLLESNAPAPLPQRFKDLMTPLLTPALWESRGNVPALVRLLQAIMARGASHFVENNQLSAILGIFQKLVASKLTEVHAFELLEACFIYFPLSALQPFVKDIFIILLTRLNGSKTEALSQKFARFFYFLAARDTGGAGPDFVVGAIDAVQAGIFGQLYGAVVLPDTQKLQRPTDRKIAVVGLTKFVAFSEGLATKYHKTWPGSVVALLKLLEVPPVPTQDDGGIDLHEADIDDLSFGATFTRLNTSKKRIVDLFPDTGDLKKWVGEQLKEGDSKYGGRVDNWIKAELPDEAKVVLRRYMQ</sequence>
<comment type="caution">
    <text evidence="9">The sequence shown here is derived from an EMBL/GenBank/DDBJ whole genome shotgun (WGS) entry which is preliminary data.</text>
</comment>
<dbReference type="InterPro" id="IPR001494">
    <property type="entry name" value="Importin-beta_N"/>
</dbReference>
<dbReference type="EMBL" id="PYWC01000003">
    <property type="protein sequence ID" value="PWW80395.1"/>
    <property type="molecule type" value="Genomic_DNA"/>
</dbReference>
<dbReference type="InterPro" id="IPR005043">
    <property type="entry name" value="XPO2_C"/>
</dbReference>
<dbReference type="Pfam" id="PF03378">
    <property type="entry name" value="CAS_CSE1"/>
    <property type="match status" value="1"/>
</dbReference>
<evidence type="ECO:0000259" key="8">
    <source>
        <dbReference type="PROSITE" id="PS50166"/>
    </source>
</evidence>
<dbReference type="AlphaFoldDB" id="A0A317T187"/>
<keyword evidence="4" id="KW-0813">Transport</keyword>
<evidence type="ECO:0000256" key="6">
    <source>
        <dbReference type="ARBA" id="ARBA00022927"/>
    </source>
</evidence>
<evidence type="ECO:0000256" key="5">
    <source>
        <dbReference type="ARBA" id="ARBA00022490"/>
    </source>
</evidence>
<dbReference type="InterPro" id="IPR011989">
    <property type="entry name" value="ARM-like"/>
</dbReference>
<evidence type="ECO:0000256" key="7">
    <source>
        <dbReference type="ARBA" id="ARBA00023242"/>
    </source>
</evidence>
<dbReference type="GO" id="GO:0031267">
    <property type="term" value="F:small GTPase binding"/>
    <property type="evidence" value="ECO:0007669"/>
    <property type="project" value="InterPro"/>
</dbReference>
<dbReference type="GO" id="GO:0006606">
    <property type="term" value="P:protein import into nucleus"/>
    <property type="evidence" value="ECO:0007669"/>
    <property type="project" value="TreeGrafter"/>
</dbReference>
<dbReference type="Pfam" id="PF08506">
    <property type="entry name" value="Cse1"/>
    <property type="match status" value="1"/>
</dbReference>
<dbReference type="SMART" id="SM00913">
    <property type="entry name" value="IBN_N"/>
    <property type="match status" value="1"/>
</dbReference>
<dbReference type="STRING" id="42249.A0A317T187"/>
<protein>
    <submittedName>
        <fullName evidence="9">Cse1-domain-containing protein</fullName>
    </submittedName>
</protein>
<proteinExistence type="inferred from homology"/>
<dbReference type="Proteomes" id="UP000246991">
    <property type="component" value="Unassembled WGS sequence"/>
</dbReference>
<evidence type="ECO:0000256" key="2">
    <source>
        <dbReference type="ARBA" id="ARBA00004496"/>
    </source>
</evidence>
<dbReference type="PANTHER" id="PTHR10997:SF8">
    <property type="entry name" value="EXPORTIN-2"/>
    <property type="match status" value="1"/>
</dbReference>